<feature type="transmembrane region" description="Helical" evidence="8">
    <location>
        <begin position="275"/>
        <end position="292"/>
    </location>
</feature>
<dbReference type="EMBL" id="JAJHZP010000013">
    <property type="protein sequence ID" value="MDC4183414.1"/>
    <property type="molecule type" value="Genomic_DNA"/>
</dbReference>
<keyword evidence="5" id="KW-0378">Hydrolase</keyword>
<dbReference type="Proteomes" id="UP001216384">
    <property type="component" value="Unassembled WGS sequence"/>
</dbReference>
<evidence type="ECO:0000259" key="9">
    <source>
        <dbReference type="PROSITE" id="PS50929"/>
    </source>
</evidence>
<dbReference type="InterPro" id="IPR005074">
    <property type="entry name" value="Peptidase_C39"/>
</dbReference>
<dbReference type="Gene3D" id="3.40.50.300">
    <property type="entry name" value="P-loop containing nucleotide triphosphate hydrolases"/>
    <property type="match status" value="1"/>
</dbReference>
<reference evidence="11" key="1">
    <citation type="submission" date="2021-11" db="EMBL/GenBank/DDBJ databases">
        <title>Description of Mycoplasma bradburyaesp. nov.from sea birds: a tribute to a great mycoplasmologist.</title>
        <authorList>
            <person name="Ramirez A.S."/>
            <person name="Poveda C."/>
            <person name="Suarez-Perez A."/>
            <person name="Rosales R.S."/>
            <person name="Dijkman R."/>
            <person name="Feberwee A."/>
            <person name="Spergser J."/>
            <person name="Szostak M.P."/>
            <person name="Ressel L."/>
            <person name="Calabuig P."/>
            <person name="Catania S."/>
            <person name="Gobbo F."/>
            <person name="Timofte D."/>
            <person name="Poveda J.B."/>
        </authorList>
    </citation>
    <scope>NUCLEOTIDE SEQUENCE</scope>
    <source>
        <strain evidence="11">T264</strain>
    </source>
</reference>
<feature type="transmembrane region" description="Helical" evidence="8">
    <location>
        <begin position="386"/>
        <end position="407"/>
    </location>
</feature>
<dbReference type="SUPFAM" id="SSF90123">
    <property type="entry name" value="ABC transporter transmembrane region"/>
    <property type="match status" value="1"/>
</dbReference>
<comment type="caution">
    <text evidence="11">The sequence shown here is derived from an EMBL/GenBank/DDBJ whole genome shotgun (WGS) entry which is preliminary data.</text>
</comment>
<keyword evidence="5" id="KW-0645">Protease</keyword>
<dbReference type="InterPro" id="IPR036640">
    <property type="entry name" value="ABC1_TM_sf"/>
</dbReference>
<dbReference type="PANTHER" id="PTHR42734">
    <property type="entry name" value="METAL TRANSPORT SYSTEM ATP-BINDING PROTEIN TM_0124-RELATED"/>
    <property type="match status" value="1"/>
</dbReference>
<feature type="transmembrane region" description="Helical" evidence="8">
    <location>
        <begin position="194"/>
        <end position="218"/>
    </location>
</feature>
<evidence type="ECO:0000256" key="7">
    <source>
        <dbReference type="ARBA" id="ARBA00023136"/>
    </source>
</evidence>
<name>A0AAW6HQ06_9MOLU</name>
<protein>
    <submittedName>
        <fullName evidence="11">ATP-binding cassette domain-containing protein</fullName>
    </submittedName>
</protein>
<dbReference type="Gene3D" id="3.90.70.10">
    <property type="entry name" value="Cysteine proteinases"/>
    <property type="match status" value="1"/>
</dbReference>
<feature type="transmembrane region" description="Helical" evidence="8">
    <location>
        <begin position="157"/>
        <end position="182"/>
    </location>
</feature>
<sequence length="669" mass="78730">MRLIRQKENNDCGIAVIRMLYNHYFEADLNDFLIKADNHIGSSGINISQFEEIARKHHLICESYQASFNELIKLKDDFLVCLLKNEDFNHFVIVKKNANSFLIFDPGSTYKKRISYKEFESIFSGILITIKPDIDNYQPIDYKTSFIFKNLINIKCIIVFLFIELLITSTSIGLTFLFKILINDIINTSIINNILIIITTFIFIKVINLIGSSLLSIWQQQIIKNRYQYWWSQLLYTFCNHKTIKIVKDDIGIIYKYDDFLTTCLDFYIKKISSFINNLLIVIIAIFLLYRIHIFFLFITLFQSFVSLVYLILNLLWFRGYNQRSKELQIKQQTCIYEFHKTIVNSMHEKFYKEWIKNVNDVFGDNLNLNQKIHYSANVSNGIFELIKYFITSITLVVGISLIINLSTIDLATLIYVSTLQGLLIGSIDGLIKFINESYEFNIANNKIVNLLLLRKESNNLINFSKKIRSVEFKNIFLFFDNTPIISDLNLFIDKPTFLIARNASGKSTLMKAVIKRQLLSSGEIKINELNINKYSNEWFLKHVVYLSDQRSNVELSNEWLIDFMKKNKRPELLKIIEYFKLFDADKYNLSSGQNQVLKLLHSYNSRNKLFLLDEVLNNIDESIKHLVFEIIVKQIIKNNLTIMIEHDNSFSKYFENQINLHEYQQVYQ</sequence>
<accession>A0AAW6HQ06</accession>
<dbReference type="GO" id="GO:0140359">
    <property type="term" value="F:ABC-type transporter activity"/>
    <property type="evidence" value="ECO:0007669"/>
    <property type="project" value="InterPro"/>
</dbReference>
<dbReference type="GO" id="GO:0005886">
    <property type="term" value="C:plasma membrane"/>
    <property type="evidence" value="ECO:0007669"/>
    <property type="project" value="UniProtKB-SubCell"/>
</dbReference>
<dbReference type="GO" id="GO:0008234">
    <property type="term" value="F:cysteine-type peptidase activity"/>
    <property type="evidence" value="ECO:0007669"/>
    <property type="project" value="UniProtKB-KW"/>
</dbReference>
<evidence type="ECO:0000256" key="1">
    <source>
        <dbReference type="ARBA" id="ARBA00004651"/>
    </source>
</evidence>
<dbReference type="Gene3D" id="1.20.1560.10">
    <property type="entry name" value="ABC transporter type 1, transmembrane domain"/>
    <property type="match status" value="1"/>
</dbReference>
<dbReference type="InterPro" id="IPR027417">
    <property type="entry name" value="P-loop_NTPase"/>
</dbReference>
<dbReference type="RefSeq" id="WP_272403987.1">
    <property type="nucleotide sequence ID" value="NZ_JAJHZP010000013.1"/>
</dbReference>
<keyword evidence="3" id="KW-0813">Transport</keyword>
<evidence type="ECO:0000313" key="11">
    <source>
        <dbReference type="EMBL" id="MDC4183414.1"/>
    </source>
</evidence>
<dbReference type="AlphaFoldDB" id="A0AAW6HQ06"/>
<feature type="domain" description="Peptidase C39" evidence="10">
    <location>
        <begin position="6"/>
        <end position="130"/>
    </location>
</feature>
<feature type="transmembrane region" description="Helical" evidence="8">
    <location>
        <begin position="298"/>
        <end position="318"/>
    </location>
</feature>
<keyword evidence="5" id="KW-0788">Thiol protease</keyword>
<dbReference type="InterPro" id="IPR003439">
    <property type="entry name" value="ABC_transporter-like_ATP-bd"/>
</dbReference>
<evidence type="ECO:0000256" key="4">
    <source>
        <dbReference type="ARBA" id="ARBA00022692"/>
    </source>
</evidence>
<keyword evidence="11" id="KW-0067">ATP-binding</keyword>
<evidence type="ECO:0000259" key="10">
    <source>
        <dbReference type="PROSITE" id="PS50990"/>
    </source>
</evidence>
<keyword evidence="4 8" id="KW-0812">Transmembrane</keyword>
<keyword evidence="7 8" id="KW-0472">Membrane</keyword>
<evidence type="ECO:0000256" key="6">
    <source>
        <dbReference type="ARBA" id="ARBA00022989"/>
    </source>
</evidence>
<evidence type="ECO:0000313" key="12">
    <source>
        <dbReference type="Proteomes" id="UP001216384"/>
    </source>
</evidence>
<evidence type="ECO:0000256" key="3">
    <source>
        <dbReference type="ARBA" id="ARBA00022448"/>
    </source>
</evidence>
<dbReference type="PROSITE" id="PS50929">
    <property type="entry name" value="ABC_TM1F"/>
    <property type="match status" value="1"/>
</dbReference>
<comment type="similarity">
    <text evidence="2">Belongs to the ABC transporter superfamily.</text>
</comment>
<dbReference type="GO" id="GO:0005524">
    <property type="term" value="F:ATP binding"/>
    <property type="evidence" value="ECO:0007669"/>
    <property type="project" value="UniProtKB-KW"/>
</dbReference>
<keyword evidence="6 8" id="KW-1133">Transmembrane helix</keyword>
<dbReference type="Pfam" id="PF00005">
    <property type="entry name" value="ABC_tran"/>
    <property type="match status" value="1"/>
</dbReference>
<dbReference type="Pfam" id="PF03412">
    <property type="entry name" value="Peptidase_C39"/>
    <property type="match status" value="1"/>
</dbReference>
<feature type="domain" description="ABC transmembrane type-1" evidence="9">
    <location>
        <begin position="266"/>
        <end position="440"/>
    </location>
</feature>
<keyword evidence="11" id="KW-0547">Nucleotide-binding</keyword>
<evidence type="ECO:0000256" key="2">
    <source>
        <dbReference type="ARBA" id="ARBA00005417"/>
    </source>
</evidence>
<comment type="subcellular location">
    <subcellularLocation>
        <location evidence="1">Cell membrane</location>
        <topology evidence="1">Multi-pass membrane protein</topology>
    </subcellularLocation>
</comment>
<dbReference type="InterPro" id="IPR011527">
    <property type="entry name" value="ABC1_TM_dom"/>
</dbReference>
<dbReference type="GO" id="GO:0006508">
    <property type="term" value="P:proteolysis"/>
    <property type="evidence" value="ECO:0007669"/>
    <property type="project" value="InterPro"/>
</dbReference>
<proteinExistence type="inferred from homology"/>
<dbReference type="InterPro" id="IPR050153">
    <property type="entry name" value="Metal_Ion_Import_ABC"/>
</dbReference>
<dbReference type="PROSITE" id="PS50990">
    <property type="entry name" value="PEPTIDASE_C39"/>
    <property type="match status" value="1"/>
</dbReference>
<organism evidence="11 12">
    <name type="scientific">Mycoplasma bradburyae</name>
    <dbReference type="NCBI Taxonomy" id="2963128"/>
    <lineage>
        <taxon>Bacteria</taxon>
        <taxon>Bacillati</taxon>
        <taxon>Mycoplasmatota</taxon>
        <taxon>Mollicutes</taxon>
        <taxon>Mycoplasmataceae</taxon>
        <taxon>Mycoplasma</taxon>
    </lineage>
</organism>
<evidence type="ECO:0000256" key="5">
    <source>
        <dbReference type="ARBA" id="ARBA00022807"/>
    </source>
</evidence>
<gene>
    <name evidence="11" type="ORF">LNO71_02005</name>
</gene>
<evidence type="ECO:0000256" key="8">
    <source>
        <dbReference type="SAM" id="Phobius"/>
    </source>
</evidence>
<dbReference type="SUPFAM" id="SSF52540">
    <property type="entry name" value="P-loop containing nucleoside triphosphate hydrolases"/>
    <property type="match status" value="1"/>
</dbReference>
<dbReference type="GO" id="GO:0016887">
    <property type="term" value="F:ATP hydrolysis activity"/>
    <property type="evidence" value="ECO:0007669"/>
    <property type="project" value="InterPro"/>
</dbReference>